<gene>
    <name evidence="1" type="ORF">LARSCL_LOCUS18599</name>
</gene>
<reference evidence="1 2" key="1">
    <citation type="submission" date="2024-04" db="EMBL/GenBank/DDBJ databases">
        <authorList>
            <person name="Rising A."/>
            <person name="Reimegard J."/>
            <person name="Sonavane S."/>
            <person name="Akerstrom W."/>
            <person name="Nylinder S."/>
            <person name="Hedman E."/>
            <person name="Kallberg Y."/>
        </authorList>
    </citation>
    <scope>NUCLEOTIDE SEQUENCE [LARGE SCALE GENOMIC DNA]</scope>
</reference>
<proteinExistence type="predicted"/>
<accession>A0AAV2BEY7</accession>
<dbReference type="Proteomes" id="UP001497382">
    <property type="component" value="Unassembled WGS sequence"/>
</dbReference>
<organism evidence="1 2">
    <name type="scientific">Larinioides sclopetarius</name>
    <dbReference type="NCBI Taxonomy" id="280406"/>
    <lineage>
        <taxon>Eukaryota</taxon>
        <taxon>Metazoa</taxon>
        <taxon>Ecdysozoa</taxon>
        <taxon>Arthropoda</taxon>
        <taxon>Chelicerata</taxon>
        <taxon>Arachnida</taxon>
        <taxon>Araneae</taxon>
        <taxon>Araneomorphae</taxon>
        <taxon>Entelegynae</taxon>
        <taxon>Araneoidea</taxon>
        <taxon>Araneidae</taxon>
        <taxon>Larinioides</taxon>
    </lineage>
</organism>
<dbReference type="EMBL" id="CAXIEN010000340">
    <property type="protein sequence ID" value="CAL1294223.1"/>
    <property type="molecule type" value="Genomic_DNA"/>
</dbReference>
<comment type="caution">
    <text evidence="1">The sequence shown here is derived from an EMBL/GenBank/DDBJ whole genome shotgun (WGS) entry which is preliminary data.</text>
</comment>
<keyword evidence="2" id="KW-1185">Reference proteome</keyword>
<evidence type="ECO:0000313" key="1">
    <source>
        <dbReference type="EMBL" id="CAL1294225.1"/>
    </source>
</evidence>
<feature type="non-terminal residue" evidence="1">
    <location>
        <position position="1"/>
    </location>
</feature>
<name>A0AAV2BEY7_9ARAC</name>
<sequence>HPRPLPPPPTLIKREVHHLLEVKKSLFLTAVAANMTSLGSRRYCALLCATILLCVVGMSTGEISGHSGIVMHVNKYGHYSGHSSHYDYRFYPEKSLLDHLMDHHHSPYSYPSEDSYGYTGDHGYYGDHEPFYYFQHEHIPSYHR</sequence>
<evidence type="ECO:0000313" key="2">
    <source>
        <dbReference type="Proteomes" id="UP001497382"/>
    </source>
</evidence>
<dbReference type="AlphaFoldDB" id="A0AAV2BEY7"/>
<protein>
    <submittedName>
        <fullName evidence="1">Uncharacterized protein</fullName>
    </submittedName>
</protein>
<dbReference type="EMBL" id="CAXIEN010000340">
    <property type="protein sequence ID" value="CAL1294225.1"/>
    <property type="molecule type" value="Genomic_DNA"/>
</dbReference>